<dbReference type="EMBL" id="ML994633">
    <property type="protein sequence ID" value="KAF2185503.1"/>
    <property type="molecule type" value="Genomic_DNA"/>
</dbReference>
<reference evidence="2" key="1">
    <citation type="journal article" date="2020" name="Stud. Mycol.">
        <title>101 Dothideomycetes genomes: a test case for predicting lifestyles and emergence of pathogens.</title>
        <authorList>
            <person name="Haridas S."/>
            <person name="Albert R."/>
            <person name="Binder M."/>
            <person name="Bloem J."/>
            <person name="Labutti K."/>
            <person name="Salamov A."/>
            <person name="Andreopoulos B."/>
            <person name="Baker S."/>
            <person name="Barry K."/>
            <person name="Bills G."/>
            <person name="Bluhm B."/>
            <person name="Cannon C."/>
            <person name="Castanera R."/>
            <person name="Culley D."/>
            <person name="Daum C."/>
            <person name="Ezra D."/>
            <person name="Gonzalez J."/>
            <person name="Henrissat B."/>
            <person name="Kuo A."/>
            <person name="Liang C."/>
            <person name="Lipzen A."/>
            <person name="Lutzoni F."/>
            <person name="Magnuson J."/>
            <person name="Mondo S."/>
            <person name="Nolan M."/>
            <person name="Ohm R."/>
            <person name="Pangilinan J."/>
            <person name="Park H.-J."/>
            <person name="Ramirez L."/>
            <person name="Alfaro M."/>
            <person name="Sun H."/>
            <person name="Tritt A."/>
            <person name="Yoshinaga Y."/>
            <person name="Zwiers L.-H."/>
            <person name="Turgeon B."/>
            <person name="Goodwin S."/>
            <person name="Spatafora J."/>
            <person name="Crous P."/>
            <person name="Grigoriev I."/>
        </authorList>
    </citation>
    <scope>NUCLEOTIDE SEQUENCE</scope>
    <source>
        <strain evidence="2">CBS 207.26</strain>
    </source>
</reference>
<name>A0A6A6E2R8_9PEZI</name>
<dbReference type="AlphaFoldDB" id="A0A6A6E2R8"/>
<gene>
    <name evidence="2" type="ORF">K469DRAFT_707741</name>
</gene>
<protein>
    <submittedName>
        <fullName evidence="2">Uncharacterized protein</fullName>
    </submittedName>
</protein>
<keyword evidence="1" id="KW-0175">Coiled coil</keyword>
<dbReference type="Proteomes" id="UP000800200">
    <property type="component" value="Unassembled WGS sequence"/>
</dbReference>
<evidence type="ECO:0000313" key="2">
    <source>
        <dbReference type="EMBL" id="KAF2185503.1"/>
    </source>
</evidence>
<proteinExistence type="predicted"/>
<feature type="coiled-coil region" evidence="1">
    <location>
        <begin position="61"/>
        <end position="123"/>
    </location>
</feature>
<evidence type="ECO:0000313" key="3">
    <source>
        <dbReference type="Proteomes" id="UP000800200"/>
    </source>
</evidence>
<accession>A0A6A6E2R8</accession>
<organism evidence="2 3">
    <name type="scientific">Zopfia rhizophila CBS 207.26</name>
    <dbReference type="NCBI Taxonomy" id="1314779"/>
    <lineage>
        <taxon>Eukaryota</taxon>
        <taxon>Fungi</taxon>
        <taxon>Dikarya</taxon>
        <taxon>Ascomycota</taxon>
        <taxon>Pezizomycotina</taxon>
        <taxon>Dothideomycetes</taxon>
        <taxon>Dothideomycetes incertae sedis</taxon>
        <taxon>Zopfiaceae</taxon>
        <taxon>Zopfia</taxon>
    </lineage>
</organism>
<keyword evidence="3" id="KW-1185">Reference proteome</keyword>
<sequence>MSTIHSMLPARNIRGRISLADKVLPNGVSVMPYTPHVVTSIPCIVSRMDIPNRVACEACRRANVMGDLERLDRDVNKLQEQIRQAENEHMKYLDLLEEVSRKATEARAQAEQLRKQKELVERRRAVGVERARQNLQ</sequence>
<evidence type="ECO:0000256" key="1">
    <source>
        <dbReference type="SAM" id="Coils"/>
    </source>
</evidence>